<feature type="transmembrane region" description="Helical" evidence="4">
    <location>
        <begin position="253"/>
        <end position="270"/>
    </location>
</feature>
<dbReference type="InterPro" id="IPR011701">
    <property type="entry name" value="MFS"/>
</dbReference>
<evidence type="ECO:0000256" key="3">
    <source>
        <dbReference type="ARBA" id="ARBA00023136"/>
    </source>
</evidence>
<evidence type="ECO:0000313" key="6">
    <source>
        <dbReference type="EMBL" id="BCS88056.1"/>
    </source>
</evidence>
<feature type="transmembrane region" description="Helical" evidence="4">
    <location>
        <begin position="170"/>
        <end position="189"/>
    </location>
</feature>
<feature type="transmembrane region" description="Helical" evidence="4">
    <location>
        <begin position="78"/>
        <end position="98"/>
    </location>
</feature>
<dbReference type="PANTHER" id="PTHR23531">
    <property type="entry name" value="QUINOLENE RESISTANCE PROTEIN NORA"/>
    <property type="match status" value="1"/>
</dbReference>
<evidence type="ECO:0000256" key="1">
    <source>
        <dbReference type="ARBA" id="ARBA00022692"/>
    </source>
</evidence>
<feature type="transmembrane region" description="Helical" evidence="4">
    <location>
        <begin position="110"/>
        <end position="128"/>
    </location>
</feature>
<dbReference type="InterPro" id="IPR020846">
    <property type="entry name" value="MFS_dom"/>
</dbReference>
<evidence type="ECO:0000313" key="7">
    <source>
        <dbReference type="Proteomes" id="UP001053296"/>
    </source>
</evidence>
<feature type="transmembrane region" description="Helical" evidence="4">
    <location>
        <begin position="15"/>
        <end position="37"/>
    </location>
</feature>
<feature type="transmembrane region" description="Helical" evidence="4">
    <location>
        <begin position="342"/>
        <end position="360"/>
    </location>
</feature>
<evidence type="ECO:0000256" key="4">
    <source>
        <dbReference type="SAM" id="Phobius"/>
    </source>
</evidence>
<keyword evidence="1 4" id="KW-0812">Transmembrane</keyword>
<gene>
    <name evidence="6" type="ORF">PSDVSF_12980</name>
</gene>
<accession>A0ABM7P311</accession>
<sequence>MSNKKRTENTTPSPLNFLLLCGTVFLIVCNVAVYFSLHVYLQRIGFSGSQSGLVISLYSLAGMILYGTMSSRITPSNAFLSMTIGLIAMFLGGCGYLFTTSLWGLLGLRIVQGIGGFCVFAPCTVLLVSIIPKGKEGSAFSLYSAALLLPYSILPIVSDGLSTLVSSPTWLYAGAASLMLPAAAFTLWLKGNIHLSLDGKSSKKRLGTRDSFANLKQPTILAVLVTNLFYFIIFTGIFFLFQGFALSRGIENAGIFFTIQTGVMIAIRLGANRIFDTLSPKLLITTAMVLTSASLGCLVLLNGSTLLILLAILFGLGMGLCTPPLNALLYQSGDPQFRGFNANMMILTIHAGSFLGPLLGSRMVEITGYTTFLLASALTTLGVGILFMLLAPIPRGHSTRPR</sequence>
<reference evidence="6" key="1">
    <citation type="journal article" date="2022" name="Arch. Microbiol.">
        <title>Pseudodesulfovibrio sediminis sp. nov., a mesophilic and neutrophilic sulfate-reducing bacterium isolated from sediment of a brackish lake.</title>
        <authorList>
            <person name="Takahashi A."/>
            <person name="Kojima H."/>
            <person name="Watanabe M."/>
            <person name="Fukui M."/>
        </authorList>
    </citation>
    <scope>NUCLEOTIDE SEQUENCE</scope>
    <source>
        <strain evidence="6">SF6</strain>
    </source>
</reference>
<evidence type="ECO:0000259" key="5">
    <source>
        <dbReference type="PROSITE" id="PS50850"/>
    </source>
</evidence>
<dbReference type="PROSITE" id="PS50850">
    <property type="entry name" value="MFS"/>
    <property type="match status" value="1"/>
</dbReference>
<dbReference type="EMBL" id="AP024485">
    <property type="protein sequence ID" value="BCS88056.1"/>
    <property type="molecule type" value="Genomic_DNA"/>
</dbReference>
<dbReference type="SUPFAM" id="SSF103473">
    <property type="entry name" value="MFS general substrate transporter"/>
    <property type="match status" value="1"/>
</dbReference>
<dbReference type="Proteomes" id="UP001053296">
    <property type="component" value="Chromosome"/>
</dbReference>
<feature type="transmembrane region" description="Helical" evidence="4">
    <location>
        <begin position="282"/>
        <end position="301"/>
    </location>
</feature>
<dbReference type="Pfam" id="PF07690">
    <property type="entry name" value="MFS_1"/>
    <property type="match status" value="1"/>
</dbReference>
<feature type="domain" description="Major facilitator superfamily (MFS) profile" evidence="5">
    <location>
        <begin position="15"/>
        <end position="394"/>
    </location>
</feature>
<feature type="transmembrane region" description="Helical" evidence="4">
    <location>
        <begin position="140"/>
        <end position="158"/>
    </location>
</feature>
<protein>
    <recommendedName>
        <fullName evidence="5">Major facilitator superfamily (MFS) profile domain-containing protein</fullName>
    </recommendedName>
</protein>
<feature type="transmembrane region" description="Helical" evidence="4">
    <location>
        <begin position="307"/>
        <end position="330"/>
    </location>
</feature>
<evidence type="ECO:0000256" key="2">
    <source>
        <dbReference type="ARBA" id="ARBA00022989"/>
    </source>
</evidence>
<proteinExistence type="predicted"/>
<dbReference type="PANTHER" id="PTHR23531:SF1">
    <property type="entry name" value="QUINOLENE RESISTANCE PROTEIN NORA"/>
    <property type="match status" value="1"/>
</dbReference>
<feature type="transmembrane region" description="Helical" evidence="4">
    <location>
        <begin position="219"/>
        <end position="241"/>
    </location>
</feature>
<organism evidence="6 7">
    <name type="scientific">Pseudodesulfovibrio sediminis</name>
    <dbReference type="NCBI Taxonomy" id="2810563"/>
    <lineage>
        <taxon>Bacteria</taxon>
        <taxon>Pseudomonadati</taxon>
        <taxon>Thermodesulfobacteriota</taxon>
        <taxon>Desulfovibrionia</taxon>
        <taxon>Desulfovibrionales</taxon>
        <taxon>Desulfovibrionaceae</taxon>
    </lineage>
</organism>
<name>A0ABM7P311_9BACT</name>
<keyword evidence="3 4" id="KW-0472">Membrane</keyword>
<dbReference type="RefSeq" id="WP_229595376.1">
    <property type="nucleotide sequence ID" value="NZ_AP024485.1"/>
</dbReference>
<keyword evidence="7" id="KW-1185">Reference proteome</keyword>
<keyword evidence="2 4" id="KW-1133">Transmembrane helix</keyword>
<feature type="transmembrane region" description="Helical" evidence="4">
    <location>
        <begin position="372"/>
        <end position="393"/>
    </location>
</feature>
<feature type="transmembrane region" description="Helical" evidence="4">
    <location>
        <begin position="49"/>
        <end position="66"/>
    </location>
</feature>
<dbReference type="Gene3D" id="1.20.1250.20">
    <property type="entry name" value="MFS general substrate transporter like domains"/>
    <property type="match status" value="1"/>
</dbReference>
<dbReference type="InterPro" id="IPR052714">
    <property type="entry name" value="MFS_Exporter"/>
</dbReference>
<dbReference type="InterPro" id="IPR036259">
    <property type="entry name" value="MFS_trans_sf"/>
</dbReference>